<keyword evidence="7" id="KW-0472">Membrane</keyword>
<protein>
    <recommendedName>
        <fullName evidence="3">Conserved oligomeric Golgi complex subunit 1</fullName>
    </recommendedName>
</protein>
<comment type="subcellular location">
    <subcellularLocation>
        <location evidence="1">Golgi apparatus membrane</location>
        <topology evidence="1">Peripheral membrane protein</topology>
    </subcellularLocation>
</comment>
<keyword evidence="8" id="KW-0175">Coiled coil</keyword>
<dbReference type="InterPro" id="IPR033370">
    <property type="entry name" value="COG1"/>
</dbReference>
<evidence type="ECO:0000256" key="1">
    <source>
        <dbReference type="ARBA" id="ARBA00004395"/>
    </source>
</evidence>
<keyword evidence="6" id="KW-0333">Golgi apparatus</keyword>
<name>A0ABN7BB87_9HEMI</name>
<proteinExistence type="inferred from homology"/>
<dbReference type="PANTHER" id="PTHR31658:SF0">
    <property type="entry name" value="CONSERVED OLIGOMERIC GOLGI COMPLEX SUBUNIT 1"/>
    <property type="match status" value="1"/>
</dbReference>
<keyword evidence="10" id="KW-1185">Reference proteome</keyword>
<organism evidence="9 10">
    <name type="scientific">Nesidiocoris tenuis</name>
    <dbReference type="NCBI Taxonomy" id="355587"/>
    <lineage>
        <taxon>Eukaryota</taxon>
        <taxon>Metazoa</taxon>
        <taxon>Ecdysozoa</taxon>
        <taxon>Arthropoda</taxon>
        <taxon>Hexapoda</taxon>
        <taxon>Insecta</taxon>
        <taxon>Pterygota</taxon>
        <taxon>Neoptera</taxon>
        <taxon>Paraneoptera</taxon>
        <taxon>Hemiptera</taxon>
        <taxon>Heteroptera</taxon>
        <taxon>Panheteroptera</taxon>
        <taxon>Cimicomorpha</taxon>
        <taxon>Miridae</taxon>
        <taxon>Dicyphina</taxon>
        <taxon>Nesidiocoris</taxon>
    </lineage>
</organism>
<evidence type="ECO:0000256" key="2">
    <source>
        <dbReference type="ARBA" id="ARBA00006653"/>
    </source>
</evidence>
<evidence type="ECO:0000256" key="6">
    <source>
        <dbReference type="ARBA" id="ARBA00023034"/>
    </source>
</evidence>
<gene>
    <name evidence="9" type="ORF">NTJ_14345</name>
</gene>
<dbReference type="Pfam" id="PF08700">
    <property type="entry name" value="VPS51_Exo84_N"/>
    <property type="match status" value="1"/>
</dbReference>
<keyword evidence="4" id="KW-0813">Transport</keyword>
<sequence length="825" mass="92754">MASNQLQDIDVDKQFEERSVEEIEKLLRNIDNEIERKKEELRTLVGERYRDLIEAADKIKEMKHLSMQVINGVGEISSSLVQVQKKYQISSNVDPNKSTTLQQPDDPVEDAIVAQISVLIELPEMIWSSVSHKDYVKAAELFLLGRHVKTSFDVDKRYKEHVKRLAVLEDLWRALAHFPNTIVSSAEDDLKTVDVEHRTAAICLASIHLLQNVCVLERFLTLRMDALRCSLSEDRSPHDSIPASVSCIVNTISILGSCFLDQPNAGSGLVWQLLGRNHFPVDLLERTVASEFLPPIITNFKLTASSAAPVPASVIETRVTSFLDSVSKLVAERGTVLLAKVNTFQDLNTLKNGYKSSAVEWDSSLQAFGGKIQFSLWDGLYRQILAGRTKELISMICDAMYKNVTFQVEEALANDDSARSHIDLRWFIWKESEDDLEMRGNYSKNLLLKSKAIIPQVAKICQVFDDKLNSFYSDLAGFHNSEDILSAEAVELRNHQQDMCQNMILRLKEFVRDVVAREGMTESKLSLIARFLQAIPDLCPMLQKCLTVGETKGDSWHDVKLLLNAESMFCWGLWEERAVSRMRATHLEQMGKSEATYADLLSVIPQWDISWIEEDEERKSQLKVPSSPSLNLQSTLHSITTDLSRAHLPRLISESVTQKLLPFIFERYDPASFLCPSESLQALFDLRFLAALYIPLTNKDLSSSCHAKISQLEAAIDPIDLEVYSPLIRTKVKEAIHRTQGMFSTSFASSEDNASLKIADAPCILALSKSASSVWFPSLPLANPSNRPLHIVKPKAVKIGKQINETDTAKTSTLSAASFFSDWFG</sequence>
<evidence type="ECO:0000256" key="3">
    <source>
        <dbReference type="ARBA" id="ARBA00020978"/>
    </source>
</evidence>
<comment type="similarity">
    <text evidence="2">Belongs to the COG1 family.</text>
</comment>
<dbReference type="Proteomes" id="UP001307889">
    <property type="component" value="Chromosome 13"/>
</dbReference>
<feature type="coiled-coil region" evidence="8">
    <location>
        <begin position="13"/>
        <end position="47"/>
    </location>
</feature>
<evidence type="ECO:0000313" key="9">
    <source>
        <dbReference type="EMBL" id="BET01529.1"/>
    </source>
</evidence>
<evidence type="ECO:0000256" key="5">
    <source>
        <dbReference type="ARBA" id="ARBA00022927"/>
    </source>
</evidence>
<dbReference type="PANTHER" id="PTHR31658">
    <property type="entry name" value="CONSERVED OLIGOMERIC GOLGI COMPLEX SUBUNIT 1"/>
    <property type="match status" value="1"/>
</dbReference>
<accession>A0ABN7BB87</accession>
<keyword evidence="5" id="KW-0653">Protein transport</keyword>
<reference evidence="9 10" key="1">
    <citation type="submission" date="2023-09" db="EMBL/GenBank/DDBJ databases">
        <title>Nesidiocoris tenuis whole genome shotgun sequence.</title>
        <authorList>
            <person name="Shibata T."/>
            <person name="Shimoda M."/>
            <person name="Kobayashi T."/>
            <person name="Uehara T."/>
        </authorList>
    </citation>
    <scope>NUCLEOTIDE SEQUENCE [LARGE SCALE GENOMIC DNA]</scope>
    <source>
        <strain evidence="9 10">Japan</strain>
    </source>
</reference>
<evidence type="ECO:0000256" key="8">
    <source>
        <dbReference type="SAM" id="Coils"/>
    </source>
</evidence>
<evidence type="ECO:0000313" key="10">
    <source>
        <dbReference type="Proteomes" id="UP001307889"/>
    </source>
</evidence>
<evidence type="ECO:0000256" key="4">
    <source>
        <dbReference type="ARBA" id="ARBA00022448"/>
    </source>
</evidence>
<dbReference type="EMBL" id="AP028921">
    <property type="protein sequence ID" value="BET01529.1"/>
    <property type="molecule type" value="Genomic_DNA"/>
</dbReference>
<evidence type="ECO:0000256" key="7">
    <source>
        <dbReference type="ARBA" id="ARBA00023136"/>
    </source>
</evidence>